<dbReference type="AlphaFoldDB" id="A0AA35KC55"/>
<gene>
    <name evidence="1" type="ORF">PODLI_1B025036</name>
</gene>
<reference evidence="1" key="1">
    <citation type="submission" date="2022-12" db="EMBL/GenBank/DDBJ databases">
        <authorList>
            <person name="Alioto T."/>
            <person name="Alioto T."/>
            <person name="Gomez Garrido J."/>
        </authorList>
    </citation>
    <scope>NUCLEOTIDE SEQUENCE</scope>
</reference>
<name>A0AA35KC55_9SAUR</name>
<organism evidence="1 2">
    <name type="scientific">Podarcis lilfordi</name>
    <name type="common">Lilford's wall lizard</name>
    <dbReference type="NCBI Taxonomy" id="74358"/>
    <lineage>
        <taxon>Eukaryota</taxon>
        <taxon>Metazoa</taxon>
        <taxon>Chordata</taxon>
        <taxon>Craniata</taxon>
        <taxon>Vertebrata</taxon>
        <taxon>Euteleostomi</taxon>
        <taxon>Lepidosauria</taxon>
        <taxon>Squamata</taxon>
        <taxon>Bifurcata</taxon>
        <taxon>Unidentata</taxon>
        <taxon>Episquamata</taxon>
        <taxon>Laterata</taxon>
        <taxon>Lacertibaenia</taxon>
        <taxon>Lacertidae</taxon>
        <taxon>Podarcis</taxon>
    </lineage>
</organism>
<protein>
    <submittedName>
        <fullName evidence="1">Uncharacterized protein</fullName>
    </submittedName>
</protein>
<accession>A0AA35KC55</accession>
<dbReference type="Proteomes" id="UP001178461">
    <property type="component" value="Chromosome 5"/>
</dbReference>
<evidence type="ECO:0000313" key="1">
    <source>
        <dbReference type="EMBL" id="CAI5774463.1"/>
    </source>
</evidence>
<sequence length="73" mass="8598">MLTQEINPNPQSTEKLIITVPLMERRLMLGASDGKQTPPRSRNIDEKRFPWFHWSAQQADAVIFKLHRKEQKL</sequence>
<keyword evidence="2" id="KW-1185">Reference proteome</keyword>
<dbReference type="EMBL" id="OX395130">
    <property type="protein sequence ID" value="CAI5774463.1"/>
    <property type="molecule type" value="Genomic_DNA"/>
</dbReference>
<proteinExistence type="predicted"/>
<evidence type="ECO:0000313" key="2">
    <source>
        <dbReference type="Proteomes" id="UP001178461"/>
    </source>
</evidence>